<feature type="transmembrane region" description="Helical" evidence="5">
    <location>
        <begin position="44"/>
        <end position="67"/>
    </location>
</feature>
<keyword evidence="5" id="KW-0813">Transport</keyword>
<reference evidence="7" key="1">
    <citation type="journal article" date="2020" name="mSystems">
        <title>Genome- and Community-Level Interaction Insights into Carbon Utilization and Element Cycling Functions of Hydrothermarchaeota in Hydrothermal Sediment.</title>
        <authorList>
            <person name="Zhou Z."/>
            <person name="Liu Y."/>
            <person name="Xu W."/>
            <person name="Pan J."/>
            <person name="Luo Z.H."/>
            <person name="Li M."/>
        </authorList>
    </citation>
    <scope>NUCLEOTIDE SEQUENCE [LARGE SCALE GENOMIC DNA]</scope>
    <source>
        <strain evidence="7">SpSt-1233</strain>
    </source>
</reference>
<dbReference type="GO" id="GO:0005886">
    <property type="term" value="C:plasma membrane"/>
    <property type="evidence" value="ECO:0007669"/>
    <property type="project" value="UniProtKB-SubCell"/>
</dbReference>
<dbReference type="Pfam" id="PF01061">
    <property type="entry name" value="ABC2_membrane"/>
    <property type="match status" value="1"/>
</dbReference>
<gene>
    <name evidence="7" type="ORF">ENO08_08740</name>
</gene>
<keyword evidence="2 5" id="KW-0812">Transmembrane</keyword>
<evidence type="ECO:0000256" key="1">
    <source>
        <dbReference type="ARBA" id="ARBA00004141"/>
    </source>
</evidence>
<keyword evidence="3 5" id="KW-1133">Transmembrane helix</keyword>
<comment type="subcellular location">
    <subcellularLocation>
        <location evidence="5">Cell membrane</location>
        <topology evidence="5">Multi-pass membrane protein</topology>
    </subcellularLocation>
    <subcellularLocation>
        <location evidence="1">Membrane</location>
        <topology evidence="1">Multi-pass membrane protein</topology>
    </subcellularLocation>
</comment>
<comment type="caution">
    <text evidence="5">Lacks conserved residue(s) required for the propagation of feature annotation.</text>
</comment>
<evidence type="ECO:0000256" key="4">
    <source>
        <dbReference type="ARBA" id="ARBA00023136"/>
    </source>
</evidence>
<proteinExistence type="inferred from homology"/>
<dbReference type="PROSITE" id="PS51012">
    <property type="entry name" value="ABC_TM2"/>
    <property type="match status" value="1"/>
</dbReference>
<evidence type="ECO:0000256" key="3">
    <source>
        <dbReference type="ARBA" id="ARBA00022989"/>
    </source>
</evidence>
<organism evidence="7">
    <name type="scientific">Eiseniibacteriota bacterium</name>
    <dbReference type="NCBI Taxonomy" id="2212470"/>
    <lineage>
        <taxon>Bacteria</taxon>
        <taxon>Candidatus Eiseniibacteriota</taxon>
    </lineage>
</organism>
<name>A0A7V2AWG9_UNCEI</name>
<feature type="domain" description="ABC transmembrane type-2" evidence="6">
    <location>
        <begin position="1"/>
        <end position="72"/>
    </location>
</feature>
<dbReference type="PANTHER" id="PTHR43229:SF2">
    <property type="entry name" value="NODULATION PROTEIN J"/>
    <property type="match status" value="1"/>
</dbReference>
<dbReference type="AlphaFoldDB" id="A0A7V2AWG9"/>
<dbReference type="PANTHER" id="PTHR43229">
    <property type="entry name" value="NODULATION PROTEIN J"/>
    <property type="match status" value="1"/>
</dbReference>
<evidence type="ECO:0000256" key="5">
    <source>
        <dbReference type="RuleBase" id="RU361157"/>
    </source>
</evidence>
<dbReference type="Proteomes" id="UP000886069">
    <property type="component" value="Unassembled WGS sequence"/>
</dbReference>
<keyword evidence="4 5" id="KW-0472">Membrane</keyword>
<dbReference type="EMBL" id="DSEC01000626">
    <property type="protein sequence ID" value="HER44530.1"/>
    <property type="molecule type" value="Genomic_DNA"/>
</dbReference>
<dbReference type="InterPro" id="IPR013525">
    <property type="entry name" value="ABC2_TM"/>
</dbReference>
<comment type="caution">
    <text evidence="7">The sequence shown here is derived from an EMBL/GenBank/DDBJ whole genome shotgun (WGS) entry which is preliminary data.</text>
</comment>
<protein>
    <recommendedName>
        <fullName evidence="5">Transport permease protein</fullName>
    </recommendedName>
</protein>
<sequence>MILLGGFMIPVANMPVAVQRITYLNPMRYFIFIVRDIFQKGSDLSILWKDVLALGAYGVLIFSFGVFKFRKRVG</sequence>
<dbReference type="InterPro" id="IPR047817">
    <property type="entry name" value="ABC2_TM_bact-type"/>
</dbReference>
<dbReference type="InterPro" id="IPR051784">
    <property type="entry name" value="Nod_factor_ABC_transporter"/>
</dbReference>
<evidence type="ECO:0000256" key="2">
    <source>
        <dbReference type="ARBA" id="ARBA00022692"/>
    </source>
</evidence>
<feature type="non-terminal residue" evidence="7">
    <location>
        <position position="1"/>
    </location>
</feature>
<keyword evidence="5" id="KW-1003">Cell membrane</keyword>
<comment type="similarity">
    <text evidence="5">Belongs to the ABC-2 integral membrane protein family.</text>
</comment>
<accession>A0A7V2AWG9</accession>
<evidence type="ECO:0000313" key="7">
    <source>
        <dbReference type="EMBL" id="HER44530.1"/>
    </source>
</evidence>
<evidence type="ECO:0000259" key="6">
    <source>
        <dbReference type="PROSITE" id="PS51012"/>
    </source>
</evidence>
<dbReference type="GO" id="GO:0140359">
    <property type="term" value="F:ABC-type transporter activity"/>
    <property type="evidence" value="ECO:0007669"/>
    <property type="project" value="InterPro"/>
</dbReference>